<keyword evidence="4 5" id="KW-0413">Isomerase</keyword>
<dbReference type="EMBL" id="FOCQ01000010">
    <property type="protein sequence ID" value="SEN38894.1"/>
    <property type="molecule type" value="Genomic_DNA"/>
</dbReference>
<dbReference type="InterPro" id="IPR009006">
    <property type="entry name" value="Ala_racemase/Decarboxylase_C"/>
</dbReference>
<dbReference type="GO" id="GO:0008784">
    <property type="term" value="F:alanine racemase activity"/>
    <property type="evidence" value="ECO:0007669"/>
    <property type="project" value="UniProtKB-UniRule"/>
</dbReference>
<dbReference type="AlphaFoldDB" id="A0A1H8G563"/>
<dbReference type="UniPathway" id="UPA00042">
    <property type="reaction ID" value="UER00497"/>
</dbReference>
<dbReference type="STRING" id="1173111.SAMN05444955_11069"/>
<evidence type="ECO:0000256" key="4">
    <source>
        <dbReference type="ARBA" id="ARBA00023235"/>
    </source>
</evidence>
<dbReference type="Gene3D" id="2.40.37.10">
    <property type="entry name" value="Lyase, Ornithine Decarboxylase, Chain A, domain 1"/>
    <property type="match status" value="1"/>
</dbReference>
<organism evidence="9 10">
    <name type="scientific">Lihuaxuella thermophila</name>
    <dbReference type="NCBI Taxonomy" id="1173111"/>
    <lineage>
        <taxon>Bacteria</taxon>
        <taxon>Bacillati</taxon>
        <taxon>Bacillota</taxon>
        <taxon>Bacilli</taxon>
        <taxon>Bacillales</taxon>
        <taxon>Thermoactinomycetaceae</taxon>
        <taxon>Lihuaxuella</taxon>
    </lineage>
</organism>
<sequence>MIEIDLDAVMHNVREFRKHLPVKTQIMAVVKADAYGHGAVPVAQAALEAGAVYLGVAFVDEGIQLRNAGIEAPILVLGYTPPYAARDAIRHRLTITVYSEESLQAVENEAARLGMEAKVHVKVDTGMGRIGLAPEEAAAFVRRALSLPHVQVEGIFTHFATADERDKSYTRFQEERFAGVIRELKKEGIELPLIHIANSAGAIELPDRVYDMVRIGISLYGYYPSAEVNQRAVELKPALTFKTKIVHLKQSPPGTGISYGKTYTTSGTEWIATIPVGYADGFSRRLSNQGHALVRGVKVPVVGRVTMDQVMLDVGDAMPVQVGDEVVLYGEQGRERISVEEVAGLLGTISYEVTCMLGRRIPRIYLKNGQPVTIVNHLRPEPAE</sequence>
<evidence type="ECO:0000256" key="7">
    <source>
        <dbReference type="PIRSR" id="PIRSR600821-52"/>
    </source>
</evidence>
<feature type="active site" description="Proton acceptor; specific for D-alanine" evidence="5">
    <location>
        <position position="31"/>
    </location>
</feature>
<comment type="similarity">
    <text evidence="5">Belongs to the alanine racemase family.</text>
</comment>
<comment type="function">
    <text evidence="5">Catalyzes the interconversion of L-alanine and D-alanine. May also act on other amino acids.</text>
</comment>
<dbReference type="FunFam" id="2.40.37.10:FF:000006">
    <property type="entry name" value="Alanine racemase"/>
    <property type="match status" value="1"/>
</dbReference>
<dbReference type="PROSITE" id="PS00395">
    <property type="entry name" value="ALANINE_RACEMASE"/>
    <property type="match status" value="1"/>
</dbReference>
<dbReference type="FunFam" id="3.20.20.10:FF:000002">
    <property type="entry name" value="Alanine racemase"/>
    <property type="match status" value="1"/>
</dbReference>
<evidence type="ECO:0000259" key="8">
    <source>
        <dbReference type="SMART" id="SM01005"/>
    </source>
</evidence>
<dbReference type="InterPro" id="IPR029066">
    <property type="entry name" value="PLP-binding_barrel"/>
</dbReference>
<feature type="domain" description="Alanine racemase C-terminal" evidence="8">
    <location>
        <begin position="238"/>
        <end position="366"/>
    </location>
</feature>
<dbReference type="InterPro" id="IPR000821">
    <property type="entry name" value="Ala_racemase"/>
</dbReference>
<dbReference type="Pfam" id="PF00842">
    <property type="entry name" value="Ala_racemase_C"/>
    <property type="match status" value="1"/>
</dbReference>
<dbReference type="Pfam" id="PF01168">
    <property type="entry name" value="Ala_racemase_N"/>
    <property type="match status" value="1"/>
</dbReference>
<dbReference type="Proteomes" id="UP000199695">
    <property type="component" value="Unassembled WGS sequence"/>
</dbReference>
<dbReference type="GO" id="GO:0030632">
    <property type="term" value="P:D-alanine biosynthetic process"/>
    <property type="evidence" value="ECO:0007669"/>
    <property type="project" value="UniProtKB-UniRule"/>
</dbReference>
<reference evidence="9 10" key="1">
    <citation type="submission" date="2016-10" db="EMBL/GenBank/DDBJ databases">
        <authorList>
            <person name="de Groot N.N."/>
        </authorList>
    </citation>
    <scope>NUCLEOTIDE SEQUENCE [LARGE SCALE GENOMIC DNA]</scope>
    <source>
        <strain evidence="9 10">DSM 46701</strain>
    </source>
</reference>
<evidence type="ECO:0000313" key="10">
    <source>
        <dbReference type="Proteomes" id="UP000199695"/>
    </source>
</evidence>
<evidence type="ECO:0000256" key="3">
    <source>
        <dbReference type="ARBA" id="ARBA00022898"/>
    </source>
</evidence>
<dbReference type="PANTHER" id="PTHR30511:SF0">
    <property type="entry name" value="ALANINE RACEMASE, CATABOLIC-RELATED"/>
    <property type="match status" value="1"/>
</dbReference>
<proteinExistence type="inferred from homology"/>
<feature type="modified residue" description="N6-(pyridoxal phosphate)lysine" evidence="5 6">
    <location>
        <position position="31"/>
    </location>
</feature>
<evidence type="ECO:0000256" key="2">
    <source>
        <dbReference type="ARBA" id="ARBA00001933"/>
    </source>
</evidence>
<feature type="binding site" evidence="5 7">
    <location>
        <position position="307"/>
    </location>
    <ligand>
        <name>substrate</name>
    </ligand>
</feature>
<dbReference type="GO" id="GO:0030170">
    <property type="term" value="F:pyridoxal phosphate binding"/>
    <property type="evidence" value="ECO:0007669"/>
    <property type="project" value="UniProtKB-UniRule"/>
</dbReference>
<evidence type="ECO:0000256" key="5">
    <source>
        <dbReference type="HAMAP-Rule" id="MF_01201"/>
    </source>
</evidence>
<dbReference type="InterPro" id="IPR011079">
    <property type="entry name" value="Ala_racemase_C"/>
</dbReference>
<dbReference type="Gene3D" id="3.20.20.10">
    <property type="entry name" value="Alanine racemase"/>
    <property type="match status" value="1"/>
</dbReference>
<dbReference type="GO" id="GO:0009252">
    <property type="term" value="P:peptidoglycan biosynthetic process"/>
    <property type="evidence" value="ECO:0007669"/>
    <property type="project" value="TreeGrafter"/>
</dbReference>
<dbReference type="InterPro" id="IPR020622">
    <property type="entry name" value="Ala_racemase_pyridoxalP-BS"/>
</dbReference>
<comment type="catalytic activity">
    <reaction evidence="1 5">
        <text>L-alanine = D-alanine</text>
        <dbReference type="Rhea" id="RHEA:20249"/>
        <dbReference type="ChEBI" id="CHEBI:57416"/>
        <dbReference type="ChEBI" id="CHEBI:57972"/>
        <dbReference type="EC" id="5.1.1.1"/>
    </reaction>
</comment>
<dbReference type="SMART" id="SM01005">
    <property type="entry name" value="Ala_racemase_C"/>
    <property type="match status" value="1"/>
</dbReference>
<dbReference type="InterPro" id="IPR001608">
    <property type="entry name" value="Ala_racemase_N"/>
</dbReference>
<dbReference type="PRINTS" id="PR00992">
    <property type="entry name" value="ALARACEMASE"/>
</dbReference>
<keyword evidence="3 5" id="KW-0663">Pyridoxal phosphate</keyword>
<evidence type="ECO:0000256" key="6">
    <source>
        <dbReference type="PIRSR" id="PIRSR600821-50"/>
    </source>
</evidence>
<keyword evidence="10" id="KW-1185">Reference proteome</keyword>
<dbReference type="CDD" id="cd00430">
    <property type="entry name" value="PLPDE_III_AR"/>
    <property type="match status" value="1"/>
</dbReference>
<protein>
    <recommendedName>
        <fullName evidence="5">Alanine racemase</fullName>
        <ecNumber evidence="5">5.1.1.1</ecNumber>
    </recommendedName>
</protein>
<dbReference type="SUPFAM" id="SSF50621">
    <property type="entry name" value="Alanine racemase C-terminal domain-like"/>
    <property type="match status" value="1"/>
</dbReference>
<dbReference type="EC" id="5.1.1.1" evidence="5"/>
<dbReference type="GO" id="GO:0005829">
    <property type="term" value="C:cytosol"/>
    <property type="evidence" value="ECO:0007669"/>
    <property type="project" value="TreeGrafter"/>
</dbReference>
<comment type="cofactor">
    <cofactor evidence="2 5 6">
        <name>pyridoxal 5'-phosphate</name>
        <dbReference type="ChEBI" id="CHEBI:597326"/>
    </cofactor>
</comment>
<evidence type="ECO:0000313" key="9">
    <source>
        <dbReference type="EMBL" id="SEN38894.1"/>
    </source>
</evidence>
<dbReference type="SUPFAM" id="SSF51419">
    <property type="entry name" value="PLP-binding barrel"/>
    <property type="match status" value="1"/>
</dbReference>
<dbReference type="HAMAP" id="MF_01201">
    <property type="entry name" value="Ala_racemase"/>
    <property type="match status" value="1"/>
</dbReference>
<name>A0A1H8G563_9BACL</name>
<dbReference type="PANTHER" id="PTHR30511">
    <property type="entry name" value="ALANINE RACEMASE"/>
    <property type="match status" value="1"/>
</dbReference>
<feature type="binding site" evidence="5 7">
    <location>
        <position position="129"/>
    </location>
    <ligand>
        <name>substrate</name>
    </ligand>
</feature>
<dbReference type="NCBIfam" id="TIGR00492">
    <property type="entry name" value="alr"/>
    <property type="match status" value="1"/>
</dbReference>
<evidence type="ECO:0000256" key="1">
    <source>
        <dbReference type="ARBA" id="ARBA00000316"/>
    </source>
</evidence>
<comment type="pathway">
    <text evidence="5">Amino-acid biosynthesis; D-alanine biosynthesis; D-alanine from L-alanine: step 1/1.</text>
</comment>
<accession>A0A1H8G563</accession>
<feature type="active site" description="Proton acceptor; specific for L-alanine" evidence="5">
    <location>
        <position position="259"/>
    </location>
</feature>
<gene>
    <name evidence="9" type="ORF">SAMN05444955_11069</name>
</gene>